<evidence type="ECO:0000256" key="7">
    <source>
        <dbReference type="ARBA" id="ARBA00023128"/>
    </source>
</evidence>
<evidence type="ECO:0000256" key="6">
    <source>
        <dbReference type="ARBA" id="ARBA00022989"/>
    </source>
</evidence>
<keyword evidence="13" id="KW-1185">Reference proteome</keyword>
<evidence type="ECO:0000256" key="4">
    <source>
        <dbReference type="ARBA" id="ARBA00022792"/>
    </source>
</evidence>
<keyword evidence="3 9" id="KW-0812">Transmembrane</keyword>
<evidence type="ECO:0000259" key="11">
    <source>
        <dbReference type="Pfam" id="PF02096"/>
    </source>
</evidence>
<dbReference type="RefSeq" id="XP_033389580.1">
    <property type="nucleotide sequence ID" value="XM_033533477.1"/>
</dbReference>
<sequence>MLPSRGLRPAHIAPLASRQSSVLCRGAARKFSSFPRTSALPTGSRRTNPLQSAAWRAGAIPSSPNATLTANSVRYGSWYAPWTWGRSSTPSPDAGAIDFQKAHQSAEATSAQSAVETVTTATPELTPAGIDKAPVVESTATVQPTATAAPAQTVEDYVDQLILNNDTPAAILTSTDPLHAIEKVGTLKELGLDYGWGFTAFFEWLIENVYISSELGWGASIIVSSALIRIGCFWFQRSASDNMAKMAAVQPIVKDVQAEFSEAMRSGNSAKTEALKKKMNQIYKQAGTNPFKGFPPLIAQGLFGFGAFRCLRGMSQLPAPGLEQGGFLWFQDLTVADPYYVLPVVVGGVMHLLMKYGGETGASDQTTAGGVQFAMRTIMPAFITVVTCWQPAGTQLYFVTSTLLGAGSAKLLRTASIRQALGISPLPSAESKEFWTKVARGEISLETAEQTLAGGAPQQQAVYTAPTTPKTTPGTKGISHRGLRLKSTAAIPDHLRAAEAKIDKNNPTGDNDWEGGPPADFMGKVDWMRRNYAPRYFWNRTKLSVAKLASSQGRDDVASAVLKRKRDATKRKAEEYEERRRERLGGGRK</sequence>
<evidence type="ECO:0000256" key="9">
    <source>
        <dbReference type="RuleBase" id="RU003945"/>
    </source>
</evidence>
<dbReference type="PANTHER" id="PTHR12428">
    <property type="entry name" value="OXA1"/>
    <property type="match status" value="1"/>
</dbReference>
<keyword evidence="4" id="KW-0999">Mitochondrion inner membrane</keyword>
<name>A0A6A5Y913_9PLEO</name>
<dbReference type="Pfam" id="PF02096">
    <property type="entry name" value="60KD_IMP"/>
    <property type="match status" value="1"/>
</dbReference>
<dbReference type="GO" id="GO:0005743">
    <property type="term" value="C:mitochondrial inner membrane"/>
    <property type="evidence" value="ECO:0007669"/>
    <property type="project" value="UniProtKB-SubCell"/>
</dbReference>
<gene>
    <name evidence="12" type="ORF">BU24DRAFT_487697</name>
</gene>
<comment type="subcellular location">
    <subcellularLocation>
        <location evidence="9">Membrane</location>
        <topology evidence="9">Multi-pass membrane protein</topology>
    </subcellularLocation>
    <subcellularLocation>
        <location evidence="1">Mitochondrion inner membrane</location>
        <topology evidence="1">Multi-pass membrane protein</topology>
    </subcellularLocation>
</comment>
<dbReference type="GO" id="GO:0032979">
    <property type="term" value="P:protein insertion into mitochondrial inner membrane from matrix"/>
    <property type="evidence" value="ECO:0007669"/>
    <property type="project" value="TreeGrafter"/>
</dbReference>
<feature type="domain" description="Membrane insertase YidC/Oxa/ALB C-terminal" evidence="11">
    <location>
        <begin position="217"/>
        <end position="407"/>
    </location>
</feature>
<reference evidence="12" key="1">
    <citation type="journal article" date="2020" name="Stud. Mycol.">
        <title>101 Dothideomycetes genomes: a test case for predicting lifestyles and emergence of pathogens.</title>
        <authorList>
            <person name="Haridas S."/>
            <person name="Albert R."/>
            <person name="Binder M."/>
            <person name="Bloem J."/>
            <person name="Labutti K."/>
            <person name="Salamov A."/>
            <person name="Andreopoulos B."/>
            <person name="Baker S."/>
            <person name="Barry K."/>
            <person name="Bills G."/>
            <person name="Bluhm B."/>
            <person name="Cannon C."/>
            <person name="Castanera R."/>
            <person name="Culley D."/>
            <person name="Daum C."/>
            <person name="Ezra D."/>
            <person name="Gonzalez J."/>
            <person name="Henrissat B."/>
            <person name="Kuo A."/>
            <person name="Liang C."/>
            <person name="Lipzen A."/>
            <person name="Lutzoni F."/>
            <person name="Magnuson J."/>
            <person name="Mondo S."/>
            <person name="Nolan M."/>
            <person name="Ohm R."/>
            <person name="Pangilinan J."/>
            <person name="Park H.-J."/>
            <person name="Ramirez L."/>
            <person name="Alfaro M."/>
            <person name="Sun H."/>
            <person name="Tritt A."/>
            <person name="Yoshinaga Y."/>
            <person name="Zwiers L.-H."/>
            <person name="Turgeon B."/>
            <person name="Goodwin S."/>
            <person name="Spatafora J."/>
            <person name="Crous P."/>
            <person name="Grigoriev I."/>
        </authorList>
    </citation>
    <scope>NUCLEOTIDE SEQUENCE</scope>
    <source>
        <strain evidence="12">CBS 175.79</strain>
    </source>
</reference>
<protein>
    <recommendedName>
        <fullName evidence="11">Membrane insertase YidC/Oxa/ALB C-terminal domain-containing protein</fullName>
    </recommendedName>
</protein>
<dbReference type="InterPro" id="IPR001708">
    <property type="entry name" value="YidC/ALB3/OXA1/COX18"/>
</dbReference>
<dbReference type="Proteomes" id="UP000799778">
    <property type="component" value="Unassembled WGS sequence"/>
</dbReference>
<dbReference type="CDD" id="cd20069">
    <property type="entry name" value="5TM_Oxa1-like"/>
    <property type="match status" value="1"/>
</dbReference>
<organism evidence="12 13">
    <name type="scientific">Aaosphaeria arxii CBS 175.79</name>
    <dbReference type="NCBI Taxonomy" id="1450172"/>
    <lineage>
        <taxon>Eukaryota</taxon>
        <taxon>Fungi</taxon>
        <taxon>Dikarya</taxon>
        <taxon>Ascomycota</taxon>
        <taxon>Pezizomycotina</taxon>
        <taxon>Dothideomycetes</taxon>
        <taxon>Pleosporomycetidae</taxon>
        <taxon>Pleosporales</taxon>
        <taxon>Pleosporales incertae sedis</taxon>
        <taxon>Aaosphaeria</taxon>
    </lineage>
</organism>
<evidence type="ECO:0000256" key="5">
    <source>
        <dbReference type="ARBA" id="ARBA00022946"/>
    </source>
</evidence>
<dbReference type="NCBIfam" id="TIGR03592">
    <property type="entry name" value="yidC_oxa1_cterm"/>
    <property type="match status" value="1"/>
</dbReference>
<accession>A0A6A5Y913</accession>
<feature type="compositionally biased region" description="Basic and acidic residues" evidence="10">
    <location>
        <begin position="570"/>
        <end position="589"/>
    </location>
</feature>
<keyword evidence="7" id="KW-0496">Mitochondrion</keyword>
<dbReference type="PANTHER" id="PTHR12428:SF66">
    <property type="entry name" value="MITOCHONDRIAL INNER MEMBRANE PROTEIN OXA1L"/>
    <property type="match status" value="1"/>
</dbReference>
<dbReference type="InterPro" id="IPR028055">
    <property type="entry name" value="YidC/Oxa/ALB_C"/>
</dbReference>
<evidence type="ECO:0000256" key="2">
    <source>
        <dbReference type="ARBA" id="ARBA00009877"/>
    </source>
</evidence>
<evidence type="ECO:0000256" key="10">
    <source>
        <dbReference type="SAM" id="MobiDB-lite"/>
    </source>
</evidence>
<feature type="region of interest" description="Disordered" evidence="10">
    <location>
        <begin position="549"/>
        <end position="589"/>
    </location>
</feature>
<proteinExistence type="inferred from homology"/>
<keyword evidence="6" id="KW-1133">Transmembrane helix</keyword>
<evidence type="ECO:0000313" key="12">
    <source>
        <dbReference type="EMBL" id="KAF2021241.1"/>
    </source>
</evidence>
<evidence type="ECO:0000256" key="8">
    <source>
        <dbReference type="ARBA" id="ARBA00023136"/>
    </source>
</evidence>
<dbReference type="GO" id="GO:0032977">
    <property type="term" value="F:membrane insertase activity"/>
    <property type="evidence" value="ECO:0007669"/>
    <property type="project" value="InterPro"/>
</dbReference>
<evidence type="ECO:0000256" key="1">
    <source>
        <dbReference type="ARBA" id="ARBA00004448"/>
    </source>
</evidence>
<keyword evidence="5" id="KW-0809">Transit peptide</keyword>
<evidence type="ECO:0000313" key="13">
    <source>
        <dbReference type="Proteomes" id="UP000799778"/>
    </source>
</evidence>
<comment type="similarity">
    <text evidence="2 9">Belongs to the OXA1/ALB3/YidC family.</text>
</comment>
<dbReference type="AlphaFoldDB" id="A0A6A5Y913"/>
<dbReference type="EMBL" id="ML978066">
    <property type="protein sequence ID" value="KAF2021241.1"/>
    <property type="molecule type" value="Genomic_DNA"/>
</dbReference>
<evidence type="ECO:0000256" key="3">
    <source>
        <dbReference type="ARBA" id="ARBA00022692"/>
    </source>
</evidence>
<dbReference type="GeneID" id="54290874"/>
<dbReference type="OrthoDB" id="2148490at2759"/>
<keyword evidence="8" id="KW-0472">Membrane</keyword>